<dbReference type="STRING" id="1330534.L323_08665"/>
<dbReference type="AlphaFoldDB" id="U4R3Z0"/>
<comment type="caution">
    <text evidence="1">The sequence shown here is derived from an EMBL/GenBank/DDBJ whole genome shotgun (WGS) entry which is preliminary data.</text>
</comment>
<dbReference type="OrthoDB" id="9859785at2"/>
<organism evidence="1 2">
    <name type="scientific">Ruminiclostridium papyrosolvens C7</name>
    <dbReference type="NCBI Taxonomy" id="1330534"/>
    <lineage>
        <taxon>Bacteria</taxon>
        <taxon>Bacillati</taxon>
        <taxon>Bacillota</taxon>
        <taxon>Clostridia</taxon>
        <taxon>Eubacteriales</taxon>
        <taxon>Oscillospiraceae</taxon>
        <taxon>Ruminiclostridium</taxon>
    </lineage>
</organism>
<proteinExistence type="predicted"/>
<protein>
    <submittedName>
        <fullName evidence="1">Uncharacterized protein</fullName>
    </submittedName>
</protein>
<dbReference type="Proteomes" id="UP000016860">
    <property type="component" value="Unassembled WGS sequence"/>
</dbReference>
<dbReference type="PATRIC" id="fig|1330534.3.peg.1723"/>
<dbReference type="RefSeq" id="WP_020815278.1">
    <property type="nucleotide sequence ID" value="NZ_ATAY01000028.1"/>
</dbReference>
<evidence type="ECO:0000313" key="2">
    <source>
        <dbReference type="Proteomes" id="UP000016860"/>
    </source>
</evidence>
<evidence type="ECO:0000313" key="1">
    <source>
        <dbReference type="EMBL" id="EPR12363.1"/>
    </source>
</evidence>
<accession>U4R3Z0</accession>
<name>U4R3Z0_9FIRM</name>
<sequence length="101" mass="11205">MQRTIVLEYNGKKVVSQPFTFKHACIIDDERYKDGGLATGARLALQKMFEGTILTDEIIDTLNIKELRAATGKILDWFLCIDEETKNSSSPQTVQGPGVGD</sequence>
<reference evidence="1 2" key="1">
    <citation type="journal article" date="2013" name="Genome Announc.">
        <title>Draft Genome Sequence of the Cellulolytic Bacterium Clostridium papyrosolvens C7 (ATCC 700395).</title>
        <authorList>
            <person name="Zepeda V."/>
            <person name="Dassa B."/>
            <person name="Borovok I."/>
            <person name="Lamed R."/>
            <person name="Bayer E.A."/>
            <person name="Cate J.H."/>
        </authorList>
    </citation>
    <scope>NUCLEOTIDE SEQUENCE [LARGE SCALE GENOMIC DNA]</scope>
    <source>
        <strain evidence="1 2">C7</strain>
    </source>
</reference>
<dbReference type="EMBL" id="ATAY01000028">
    <property type="protein sequence ID" value="EPR12363.1"/>
    <property type="molecule type" value="Genomic_DNA"/>
</dbReference>
<gene>
    <name evidence="1" type="ORF">L323_08665</name>
</gene>